<reference evidence="2 3" key="1">
    <citation type="journal article" date="2013" name="Curr. Biol.">
        <title>The Genome of the Foraminiferan Reticulomyxa filosa.</title>
        <authorList>
            <person name="Glockner G."/>
            <person name="Hulsmann N."/>
            <person name="Schleicher M."/>
            <person name="Noegel A.A."/>
            <person name="Eichinger L."/>
            <person name="Gallinger C."/>
            <person name="Pawlowski J."/>
            <person name="Sierra R."/>
            <person name="Euteneuer U."/>
            <person name="Pillet L."/>
            <person name="Moustafa A."/>
            <person name="Platzer M."/>
            <person name="Groth M."/>
            <person name="Szafranski K."/>
            <person name="Schliwa M."/>
        </authorList>
    </citation>
    <scope>NUCLEOTIDE SEQUENCE [LARGE SCALE GENOMIC DNA]</scope>
</reference>
<evidence type="ECO:0000256" key="1">
    <source>
        <dbReference type="SAM" id="Coils"/>
    </source>
</evidence>
<proteinExistence type="predicted"/>
<evidence type="ECO:0000313" key="3">
    <source>
        <dbReference type="Proteomes" id="UP000023152"/>
    </source>
</evidence>
<dbReference type="Gene3D" id="1.20.5.340">
    <property type="match status" value="1"/>
</dbReference>
<dbReference type="Proteomes" id="UP000023152">
    <property type="component" value="Unassembled WGS sequence"/>
</dbReference>
<accession>X6NZL2</accession>
<keyword evidence="3" id="KW-1185">Reference proteome</keyword>
<keyword evidence="1" id="KW-0175">Coiled coil</keyword>
<sequence length="231" mass="26646">MIIQALSTWIITHGNPALKELEVFKKDVQDEITEMIRKMEELSSENEELKFQNKGLKQDTEQLTLELERVEVDNANLRQEKELQKRLTPDIAGNAALIGGLEETLETSEKQRADTEVAFQRLKKDYEFLSSDMEGAKQRIETQSNYIAALENKLEAMDVNINQIEKKHQQATQLIAQEQAQFLRAIEKENLQLQIEVERASQMKVSTEATENEEDDKSIPRYAVKKKKLLV</sequence>
<gene>
    <name evidence="2" type="ORF">RFI_06385</name>
</gene>
<evidence type="ECO:0000313" key="2">
    <source>
        <dbReference type="EMBL" id="ETO30737.1"/>
    </source>
</evidence>
<comment type="caution">
    <text evidence="2">The sequence shown here is derived from an EMBL/GenBank/DDBJ whole genome shotgun (WGS) entry which is preliminary data.</text>
</comment>
<feature type="coiled-coil region" evidence="1">
    <location>
        <begin position="18"/>
        <end position="203"/>
    </location>
</feature>
<dbReference type="AlphaFoldDB" id="X6NZL2"/>
<protein>
    <submittedName>
        <fullName evidence="2">Viral A-type inclusion protein</fullName>
    </submittedName>
</protein>
<name>X6NZL2_RETFI</name>
<organism evidence="2 3">
    <name type="scientific">Reticulomyxa filosa</name>
    <dbReference type="NCBI Taxonomy" id="46433"/>
    <lineage>
        <taxon>Eukaryota</taxon>
        <taxon>Sar</taxon>
        <taxon>Rhizaria</taxon>
        <taxon>Retaria</taxon>
        <taxon>Foraminifera</taxon>
        <taxon>Monothalamids</taxon>
        <taxon>Reticulomyxidae</taxon>
        <taxon>Reticulomyxa</taxon>
    </lineage>
</organism>
<dbReference type="EMBL" id="ASPP01005339">
    <property type="protein sequence ID" value="ETO30737.1"/>
    <property type="molecule type" value="Genomic_DNA"/>
</dbReference>